<accession>A0A5J4QNI1</accession>
<proteinExistence type="predicted"/>
<comment type="caution">
    <text evidence="1">The sequence shown here is derived from an EMBL/GenBank/DDBJ whole genome shotgun (WGS) entry which is preliminary data.</text>
</comment>
<protein>
    <submittedName>
        <fullName evidence="1">Uncharacterized protein</fullName>
    </submittedName>
</protein>
<name>A0A5J4QNI1_9ZZZZ</name>
<feature type="non-terminal residue" evidence="1">
    <location>
        <position position="1"/>
    </location>
</feature>
<dbReference type="EMBL" id="SNRY01002891">
    <property type="protein sequence ID" value="KAA6323062.1"/>
    <property type="molecule type" value="Genomic_DNA"/>
</dbReference>
<gene>
    <name evidence="1" type="ORF">EZS27_027464</name>
</gene>
<evidence type="ECO:0000313" key="1">
    <source>
        <dbReference type="EMBL" id="KAA6323062.1"/>
    </source>
</evidence>
<organism evidence="1">
    <name type="scientific">termite gut metagenome</name>
    <dbReference type="NCBI Taxonomy" id="433724"/>
    <lineage>
        <taxon>unclassified sequences</taxon>
        <taxon>metagenomes</taxon>
        <taxon>organismal metagenomes</taxon>
    </lineage>
</organism>
<dbReference type="AlphaFoldDB" id="A0A5J4QNI1"/>
<reference evidence="1" key="1">
    <citation type="submission" date="2019-03" db="EMBL/GenBank/DDBJ databases">
        <title>Single cell metagenomics reveals metabolic interactions within the superorganism composed of flagellate Streblomastix strix and complex community of Bacteroidetes bacteria on its surface.</title>
        <authorList>
            <person name="Treitli S.C."/>
            <person name="Kolisko M."/>
            <person name="Husnik F."/>
            <person name="Keeling P."/>
            <person name="Hampl V."/>
        </authorList>
    </citation>
    <scope>NUCLEOTIDE SEQUENCE</scope>
    <source>
        <strain evidence="1">STM</strain>
    </source>
</reference>
<sequence length="78" mass="9579">RHIHRNYRLYPGNYVAYDMLNEVKRFTGQYTQEDYRKFESYIEKQLDKIDLPNKDIPFLRERILTMYANPLVNYLSAQ</sequence>